<keyword evidence="1" id="KW-0689">Ribosomal protein</keyword>
<keyword evidence="4" id="KW-1185">Reference proteome</keyword>
<name>A0A9X4H2V9_9FIRM</name>
<accession>A0A9X4H2V9</accession>
<dbReference type="GO" id="GO:0005840">
    <property type="term" value="C:ribosome"/>
    <property type="evidence" value="ECO:0007669"/>
    <property type="project" value="UniProtKB-KW"/>
</dbReference>
<protein>
    <submittedName>
        <fullName evidence="3">KOW domain-containing RNA-binding protein</fullName>
    </submittedName>
</protein>
<evidence type="ECO:0000256" key="1">
    <source>
        <dbReference type="ARBA" id="ARBA00022980"/>
    </source>
</evidence>
<dbReference type="RefSeq" id="WP_277442793.1">
    <property type="nucleotide sequence ID" value="NZ_JAKOAV010000005.1"/>
</dbReference>
<organism evidence="3 4">
    <name type="scientific">Pelotomaculum isophthalicicum JI</name>
    <dbReference type="NCBI Taxonomy" id="947010"/>
    <lineage>
        <taxon>Bacteria</taxon>
        <taxon>Bacillati</taxon>
        <taxon>Bacillota</taxon>
        <taxon>Clostridia</taxon>
        <taxon>Eubacteriales</taxon>
        <taxon>Desulfotomaculaceae</taxon>
        <taxon>Pelotomaculum</taxon>
    </lineage>
</organism>
<comment type="caution">
    <text evidence="3">The sequence shown here is derived from an EMBL/GenBank/DDBJ whole genome shotgun (WGS) entry which is preliminary data.</text>
</comment>
<gene>
    <name evidence="3" type="ORF">L7E55_04195</name>
</gene>
<evidence type="ECO:0000256" key="2">
    <source>
        <dbReference type="ARBA" id="ARBA00023274"/>
    </source>
</evidence>
<keyword evidence="2" id="KW-0687">Ribonucleoprotein</keyword>
<dbReference type="SUPFAM" id="SSF50104">
    <property type="entry name" value="Translation proteins SH3-like domain"/>
    <property type="match status" value="1"/>
</dbReference>
<evidence type="ECO:0000313" key="4">
    <source>
        <dbReference type="Proteomes" id="UP001154312"/>
    </source>
</evidence>
<dbReference type="Proteomes" id="UP001154312">
    <property type="component" value="Unassembled WGS sequence"/>
</dbReference>
<dbReference type="EMBL" id="JAKOAV010000005">
    <property type="protein sequence ID" value="MDF9407563.1"/>
    <property type="molecule type" value="Genomic_DNA"/>
</dbReference>
<dbReference type="CDD" id="cd06088">
    <property type="entry name" value="KOW_RPL14"/>
    <property type="match status" value="1"/>
</dbReference>
<evidence type="ECO:0000313" key="3">
    <source>
        <dbReference type="EMBL" id="MDF9407563.1"/>
    </source>
</evidence>
<dbReference type="InterPro" id="IPR041985">
    <property type="entry name" value="Ribosomal_eL14_KOW"/>
</dbReference>
<proteinExistence type="predicted"/>
<dbReference type="InterPro" id="IPR008991">
    <property type="entry name" value="Translation_prot_SH3-like_sf"/>
</dbReference>
<dbReference type="AlphaFoldDB" id="A0A9X4H2V9"/>
<reference evidence="3" key="1">
    <citation type="submission" date="2022-02" db="EMBL/GenBank/DDBJ databases">
        <authorList>
            <person name="Leng L."/>
        </authorList>
    </citation>
    <scope>NUCLEOTIDE SEQUENCE</scope>
    <source>
        <strain evidence="3">JI</strain>
    </source>
</reference>
<sequence>MSQSVPNSGNIVLNRISGNRNALQVGCLVSSTKGRDRGRFYLVIGCENLSSRVRLADGEGRKVENPKFKNIKHLNIYEVIAGEVSSKAENGKRITNADIRKELKSLVKNFDKCSF</sequence>
<dbReference type="GO" id="GO:1990904">
    <property type="term" value="C:ribonucleoprotein complex"/>
    <property type="evidence" value="ECO:0007669"/>
    <property type="project" value="UniProtKB-KW"/>
</dbReference>